<dbReference type="Proteomes" id="UP000177159">
    <property type="component" value="Unassembled WGS sequence"/>
</dbReference>
<dbReference type="NCBIfam" id="TIGR00608">
    <property type="entry name" value="radc"/>
    <property type="match status" value="1"/>
</dbReference>
<dbReference type="PROSITE" id="PS01302">
    <property type="entry name" value="UPF0758"/>
    <property type="match status" value="1"/>
</dbReference>
<keyword evidence="4" id="KW-0862">Zinc</keyword>
<protein>
    <recommendedName>
        <fullName evidence="7">MPN domain-containing protein</fullName>
    </recommendedName>
</protein>
<dbReference type="InterPro" id="IPR025657">
    <property type="entry name" value="RadC_JAB"/>
</dbReference>
<organism evidence="8 9">
    <name type="scientific">Candidatus Roizmanbacteria bacterium RIFCSPHIGHO2_02_FULL_37_24</name>
    <dbReference type="NCBI Taxonomy" id="1802037"/>
    <lineage>
        <taxon>Bacteria</taxon>
        <taxon>Candidatus Roizmaniibacteriota</taxon>
    </lineage>
</organism>
<sequence>MIYHLIMKLKDLPSFKRPREKLILSGVESLKNFELLAILLRTGYKGKSALDISKRLLQIQDFYDIASLSFRDLSKIKGVGSSRAATLVAAFEISKRIREQNRVPTIDDPTNVVHAVSHIKNKRREHFVGLYLDARQQLIKTHTISIGTLDASIAHPRDVFAPALTYNAASIIVVHNHPSGNPDPSREDILLTKKLQEGGKVLGIDMIDHIIISASGYVSMKEKGLI</sequence>
<dbReference type="InterPro" id="IPR046778">
    <property type="entry name" value="UPF0758_N"/>
</dbReference>
<evidence type="ECO:0000256" key="4">
    <source>
        <dbReference type="ARBA" id="ARBA00022833"/>
    </source>
</evidence>
<evidence type="ECO:0000256" key="5">
    <source>
        <dbReference type="ARBA" id="ARBA00023049"/>
    </source>
</evidence>
<proteinExistence type="inferred from homology"/>
<dbReference type="InterPro" id="IPR001405">
    <property type="entry name" value="UPF0758"/>
</dbReference>
<name>A0A1F7GXE6_9BACT</name>
<dbReference type="GO" id="GO:0008237">
    <property type="term" value="F:metallopeptidase activity"/>
    <property type="evidence" value="ECO:0007669"/>
    <property type="project" value="UniProtKB-KW"/>
</dbReference>
<dbReference type="PANTHER" id="PTHR30471">
    <property type="entry name" value="DNA REPAIR PROTEIN RADC"/>
    <property type="match status" value="1"/>
</dbReference>
<dbReference type="PROSITE" id="PS50249">
    <property type="entry name" value="MPN"/>
    <property type="match status" value="1"/>
</dbReference>
<reference evidence="8 9" key="1">
    <citation type="journal article" date="2016" name="Nat. Commun.">
        <title>Thousands of microbial genomes shed light on interconnected biogeochemical processes in an aquifer system.</title>
        <authorList>
            <person name="Anantharaman K."/>
            <person name="Brown C.T."/>
            <person name="Hug L.A."/>
            <person name="Sharon I."/>
            <person name="Castelle C.J."/>
            <person name="Probst A.J."/>
            <person name="Thomas B.C."/>
            <person name="Singh A."/>
            <person name="Wilkins M.J."/>
            <person name="Karaoz U."/>
            <person name="Brodie E.L."/>
            <person name="Williams K.H."/>
            <person name="Hubbard S.S."/>
            <person name="Banfield J.F."/>
        </authorList>
    </citation>
    <scope>NUCLEOTIDE SEQUENCE [LARGE SCALE GENOMIC DNA]</scope>
</reference>
<evidence type="ECO:0000256" key="6">
    <source>
        <dbReference type="RuleBase" id="RU003797"/>
    </source>
</evidence>
<keyword evidence="5" id="KW-0482">Metalloprotease</keyword>
<dbReference type="GO" id="GO:0046872">
    <property type="term" value="F:metal ion binding"/>
    <property type="evidence" value="ECO:0007669"/>
    <property type="project" value="UniProtKB-KW"/>
</dbReference>
<comment type="caution">
    <text evidence="8">The sequence shown here is derived from an EMBL/GenBank/DDBJ whole genome shotgun (WGS) entry which is preliminary data.</text>
</comment>
<evidence type="ECO:0000313" key="8">
    <source>
        <dbReference type="EMBL" id="OGK23523.1"/>
    </source>
</evidence>
<evidence type="ECO:0000256" key="1">
    <source>
        <dbReference type="ARBA" id="ARBA00022670"/>
    </source>
</evidence>
<comment type="similarity">
    <text evidence="6">Belongs to the UPF0758 family.</text>
</comment>
<accession>A0A1F7GXE6</accession>
<evidence type="ECO:0000259" key="7">
    <source>
        <dbReference type="PROSITE" id="PS50249"/>
    </source>
</evidence>
<evidence type="ECO:0000256" key="3">
    <source>
        <dbReference type="ARBA" id="ARBA00022801"/>
    </source>
</evidence>
<feature type="domain" description="MPN" evidence="7">
    <location>
        <begin position="105"/>
        <end position="226"/>
    </location>
</feature>
<keyword evidence="2" id="KW-0479">Metal-binding</keyword>
<evidence type="ECO:0000256" key="2">
    <source>
        <dbReference type="ARBA" id="ARBA00022723"/>
    </source>
</evidence>
<keyword evidence="3" id="KW-0378">Hydrolase</keyword>
<evidence type="ECO:0000313" key="9">
    <source>
        <dbReference type="Proteomes" id="UP000177159"/>
    </source>
</evidence>
<dbReference type="PANTHER" id="PTHR30471:SF3">
    <property type="entry name" value="UPF0758 PROTEIN YEES-RELATED"/>
    <property type="match status" value="1"/>
</dbReference>
<dbReference type="Pfam" id="PF20582">
    <property type="entry name" value="UPF0758_N"/>
    <property type="match status" value="1"/>
</dbReference>
<dbReference type="EMBL" id="MFZM01000020">
    <property type="protein sequence ID" value="OGK23523.1"/>
    <property type="molecule type" value="Genomic_DNA"/>
</dbReference>
<dbReference type="InterPro" id="IPR037518">
    <property type="entry name" value="MPN"/>
</dbReference>
<dbReference type="NCBIfam" id="NF000642">
    <property type="entry name" value="PRK00024.1"/>
    <property type="match status" value="1"/>
</dbReference>
<keyword evidence="1" id="KW-0645">Protease</keyword>
<gene>
    <name evidence="8" type="ORF">A3C24_01875</name>
</gene>
<dbReference type="InterPro" id="IPR020891">
    <property type="entry name" value="UPF0758_CS"/>
</dbReference>
<dbReference type="AlphaFoldDB" id="A0A1F7GXE6"/>
<dbReference type="CDD" id="cd08071">
    <property type="entry name" value="MPN_DUF2466"/>
    <property type="match status" value="1"/>
</dbReference>
<dbReference type="Gene3D" id="3.40.140.10">
    <property type="entry name" value="Cytidine Deaminase, domain 2"/>
    <property type="match status" value="1"/>
</dbReference>
<dbReference type="Pfam" id="PF04002">
    <property type="entry name" value="RadC"/>
    <property type="match status" value="1"/>
</dbReference>
<dbReference type="GO" id="GO:0006508">
    <property type="term" value="P:proteolysis"/>
    <property type="evidence" value="ECO:0007669"/>
    <property type="project" value="UniProtKB-KW"/>
</dbReference>